<dbReference type="GO" id="GO:0030688">
    <property type="term" value="C:preribosome, small subunit precursor"/>
    <property type="evidence" value="ECO:0007669"/>
    <property type="project" value="TreeGrafter"/>
</dbReference>
<reference evidence="3" key="2">
    <citation type="submission" date="2023-06" db="EMBL/GenBank/DDBJ databases">
        <authorList>
            <consortium name="Lawrence Berkeley National Laboratory"/>
            <person name="Mondo S.J."/>
            <person name="Hensen N."/>
            <person name="Bonometti L."/>
            <person name="Westerberg I."/>
            <person name="Brannstrom I.O."/>
            <person name="Guillou S."/>
            <person name="Cros-Aarteil S."/>
            <person name="Calhoun S."/>
            <person name="Haridas S."/>
            <person name="Kuo A."/>
            <person name="Pangilinan J."/>
            <person name="Riley R."/>
            <person name="Labutti K."/>
            <person name="Andreopoulos B."/>
            <person name="Lipzen A."/>
            <person name="Chen C."/>
            <person name="Yanf M."/>
            <person name="Daum C."/>
            <person name="Ng V."/>
            <person name="Clum A."/>
            <person name="Steindorff A."/>
            <person name="Ohm R."/>
            <person name="Martin F."/>
            <person name="Silar P."/>
            <person name="Natvig D."/>
            <person name="Lalanne C."/>
            <person name="Gautier V."/>
            <person name="Ament-Velasquez S.L."/>
            <person name="Kruys A."/>
            <person name="Hutchinson M.I."/>
            <person name="Powell A.J."/>
            <person name="Barry K."/>
            <person name="Miller A.N."/>
            <person name="Grigoriev I.V."/>
            <person name="Debuchy R."/>
            <person name="Gladieux P."/>
            <person name="Thoren M.H."/>
            <person name="Johannesson H."/>
        </authorList>
    </citation>
    <scope>NUCLEOTIDE SEQUENCE</scope>
    <source>
        <strain evidence="3">CBS 626.80</strain>
    </source>
</reference>
<dbReference type="EMBL" id="MU859087">
    <property type="protein sequence ID" value="KAK3954618.1"/>
    <property type="molecule type" value="Genomic_DNA"/>
</dbReference>
<organism evidence="3 4">
    <name type="scientific">Pseudoneurospora amorphoporcata</name>
    <dbReference type="NCBI Taxonomy" id="241081"/>
    <lineage>
        <taxon>Eukaryota</taxon>
        <taxon>Fungi</taxon>
        <taxon>Dikarya</taxon>
        <taxon>Ascomycota</taxon>
        <taxon>Pezizomycotina</taxon>
        <taxon>Sordariomycetes</taxon>
        <taxon>Sordariomycetidae</taxon>
        <taxon>Sordariales</taxon>
        <taxon>Sordariaceae</taxon>
        <taxon>Pseudoneurospora</taxon>
    </lineage>
</organism>
<reference evidence="3" key="1">
    <citation type="journal article" date="2023" name="Mol. Phylogenet. Evol.">
        <title>Genome-scale phylogeny and comparative genomics of the fungal order Sordariales.</title>
        <authorList>
            <person name="Hensen N."/>
            <person name="Bonometti L."/>
            <person name="Westerberg I."/>
            <person name="Brannstrom I.O."/>
            <person name="Guillou S."/>
            <person name="Cros-Aarteil S."/>
            <person name="Calhoun S."/>
            <person name="Haridas S."/>
            <person name="Kuo A."/>
            <person name="Mondo S."/>
            <person name="Pangilinan J."/>
            <person name="Riley R."/>
            <person name="LaButti K."/>
            <person name="Andreopoulos B."/>
            <person name="Lipzen A."/>
            <person name="Chen C."/>
            <person name="Yan M."/>
            <person name="Daum C."/>
            <person name="Ng V."/>
            <person name="Clum A."/>
            <person name="Steindorff A."/>
            <person name="Ohm R.A."/>
            <person name="Martin F."/>
            <person name="Silar P."/>
            <person name="Natvig D.O."/>
            <person name="Lalanne C."/>
            <person name="Gautier V."/>
            <person name="Ament-Velasquez S.L."/>
            <person name="Kruys A."/>
            <person name="Hutchinson M.I."/>
            <person name="Powell A.J."/>
            <person name="Barry K."/>
            <person name="Miller A.N."/>
            <person name="Grigoriev I.V."/>
            <person name="Debuchy R."/>
            <person name="Gladieux P."/>
            <person name="Hiltunen Thoren M."/>
            <person name="Johannesson H."/>
        </authorList>
    </citation>
    <scope>NUCLEOTIDE SEQUENCE</scope>
    <source>
        <strain evidence="3">CBS 626.80</strain>
    </source>
</reference>
<feature type="region of interest" description="Disordered" evidence="2">
    <location>
        <begin position="66"/>
        <end position="120"/>
    </location>
</feature>
<evidence type="ECO:0000256" key="1">
    <source>
        <dbReference type="ARBA" id="ARBA00007114"/>
    </source>
</evidence>
<feature type="compositionally biased region" description="Basic and acidic residues" evidence="2">
    <location>
        <begin position="37"/>
        <end position="46"/>
    </location>
</feature>
<feature type="region of interest" description="Disordered" evidence="2">
    <location>
        <begin position="1"/>
        <end position="46"/>
    </location>
</feature>
<dbReference type="InterPro" id="IPR007955">
    <property type="entry name" value="Bystin"/>
</dbReference>
<name>A0AAN6SIJ9_9PEZI</name>
<evidence type="ECO:0000313" key="3">
    <source>
        <dbReference type="EMBL" id="KAK3954618.1"/>
    </source>
</evidence>
<dbReference type="GO" id="GO:0005737">
    <property type="term" value="C:cytoplasm"/>
    <property type="evidence" value="ECO:0007669"/>
    <property type="project" value="TreeGrafter"/>
</dbReference>
<evidence type="ECO:0000313" key="4">
    <source>
        <dbReference type="Proteomes" id="UP001303222"/>
    </source>
</evidence>
<feature type="compositionally biased region" description="Acidic residues" evidence="2">
    <location>
        <begin position="96"/>
        <end position="120"/>
    </location>
</feature>
<dbReference type="PANTHER" id="PTHR12821">
    <property type="entry name" value="BYSTIN"/>
    <property type="match status" value="1"/>
</dbReference>
<dbReference type="AlphaFoldDB" id="A0AAN6SIJ9"/>
<sequence length="506" mass="55941">MPKATAATSKRRHNPLEADLVSTGVLKNNSGKKTKKTRAEDDGDEQKYVDAKASRNILAMSRSLIEEEENLRTTQNAASGSAPSAFEFDPSRFDGNDDEDDKFENDEAWGDEEEEEVEEIEVDATDLETFNQFITPTMNEDPLLTHGWDGKPEGAEEEGQSVNLADLILAKIAEKEAGVPQGGYRDAPGPIDEDYEIPPKVVEVFEKIGMILSRYKSGPLPKPFKVLPQIPHWEDILPITQPESWTPNACYAATRIFASAKEAVLQRFMEMVILERVREDIHETKKLNVHLFNSLKKALYKPGGFFKGFLFPLAASGTCSLREAQIVAGVLTRITIPAVHSGMAIKGLCEISSAQASQKLDCVSATNFLLKTLIEKRHALPFQALDALVFHFLRYPAFATGGHMAPNALPVIFHQCMLSFAQRYKTNSGFSSLTVIALLRVDMCSSNNRAFYIVTEDQREALLDLLLTHGHDKISPEIRRELLAGRGGGVPVAQPGFDGDDTMMDA</sequence>
<dbReference type="GO" id="GO:0006364">
    <property type="term" value="P:rRNA processing"/>
    <property type="evidence" value="ECO:0007669"/>
    <property type="project" value="TreeGrafter"/>
</dbReference>
<comment type="similarity">
    <text evidence="1">Belongs to the bystin family.</text>
</comment>
<protein>
    <submittedName>
        <fullName evidence="3">Bystin-domain-containing protein</fullName>
    </submittedName>
</protein>
<accession>A0AAN6SIJ9</accession>
<dbReference type="GO" id="GO:0005730">
    <property type="term" value="C:nucleolus"/>
    <property type="evidence" value="ECO:0007669"/>
    <property type="project" value="TreeGrafter"/>
</dbReference>
<dbReference type="Proteomes" id="UP001303222">
    <property type="component" value="Unassembled WGS sequence"/>
</dbReference>
<dbReference type="Pfam" id="PF05291">
    <property type="entry name" value="Bystin"/>
    <property type="match status" value="1"/>
</dbReference>
<proteinExistence type="inferred from homology"/>
<dbReference type="GO" id="GO:0030515">
    <property type="term" value="F:snoRNA binding"/>
    <property type="evidence" value="ECO:0007669"/>
    <property type="project" value="TreeGrafter"/>
</dbReference>
<gene>
    <name evidence="3" type="ORF">QBC32DRAFT_383503</name>
</gene>
<evidence type="ECO:0000256" key="2">
    <source>
        <dbReference type="SAM" id="MobiDB-lite"/>
    </source>
</evidence>
<comment type="caution">
    <text evidence="3">The sequence shown here is derived from an EMBL/GenBank/DDBJ whole genome shotgun (WGS) entry which is preliminary data.</text>
</comment>
<keyword evidence="4" id="KW-1185">Reference proteome</keyword>
<feature type="compositionally biased region" description="Polar residues" evidence="2">
    <location>
        <begin position="72"/>
        <end position="82"/>
    </location>
</feature>
<dbReference type="PANTHER" id="PTHR12821:SF0">
    <property type="entry name" value="BYSTIN"/>
    <property type="match status" value="1"/>
</dbReference>